<feature type="compositionally biased region" description="Polar residues" evidence="1">
    <location>
        <begin position="60"/>
        <end position="69"/>
    </location>
</feature>
<feature type="compositionally biased region" description="Polar residues" evidence="1">
    <location>
        <begin position="36"/>
        <end position="51"/>
    </location>
</feature>
<reference evidence="2 3" key="1">
    <citation type="submission" date="2021-04" db="EMBL/GenBank/DDBJ databases">
        <authorList>
            <person name="De Guttry C."/>
            <person name="Zahm M."/>
            <person name="Klopp C."/>
            <person name="Cabau C."/>
            <person name="Louis A."/>
            <person name="Berthelot C."/>
            <person name="Parey E."/>
            <person name="Roest Crollius H."/>
            <person name="Montfort J."/>
            <person name="Robinson-Rechavi M."/>
            <person name="Bucao C."/>
            <person name="Bouchez O."/>
            <person name="Gislard M."/>
            <person name="Lluch J."/>
            <person name="Milhes M."/>
            <person name="Lampietro C."/>
            <person name="Lopez Roques C."/>
            <person name="Donnadieu C."/>
            <person name="Braasch I."/>
            <person name="Desvignes T."/>
            <person name="Postlethwait J."/>
            <person name="Bobe J."/>
            <person name="Wedekind C."/>
            <person name="Guiguen Y."/>
        </authorList>
    </citation>
    <scope>NUCLEOTIDE SEQUENCE [LARGE SCALE GENOMIC DNA]</scope>
    <source>
        <strain evidence="2">Cs_M1</strain>
        <tissue evidence="2">Blood</tissue>
    </source>
</reference>
<evidence type="ECO:0000256" key="1">
    <source>
        <dbReference type="SAM" id="MobiDB-lite"/>
    </source>
</evidence>
<evidence type="ECO:0000313" key="2">
    <source>
        <dbReference type="EMBL" id="KAK6292920.1"/>
    </source>
</evidence>
<sequence length="69" mass="7635">MREKTHLAVMEHNKVVGQKPARDTEKEKCSTSKSSARGSNSWWLRSPTPLSAESYPAGRSPQTGQDHSP</sequence>
<proteinExistence type="predicted"/>
<accession>A0AAN8KPI3</accession>
<comment type="caution">
    <text evidence="2">The sequence shown here is derived from an EMBL/GenBank/DDBJ whole genome shotgun (WGS) entry which is preliminary data.</text>
</comment>
<dbReference type="EMBL" id="JAGTTL010000037">
    <property type="protein sequence ID" value="KAK6292920.1"/>
    <property type="molecule type" value="Genomic_DNA"/>
</dbReference>
<gene>
    <name evidence="2" type="ORF">J4Q44_G00364210</name>
</gene>
<name>A0AAN8KPI3_9TELE</name>
<dbReference type="AlphaFoldDB" id="A0AAN8KPI3"/>
<protein>
    <submittedName>
        <fullName evidence="2">Uncharacterized protein</fullName>
    </submittedName>
</protein>
<feature type="region of interest" description="Disordered" evidence="1">
    <location>
        <begin position="1"/>
        <end position="69"/>
    </location>
</feature>
<dbReference type="Proteomes" id="UP001356427">
    <property type="component" value="Unassembled WGS sequence"/>
</dbReference>
<organism evidence="2 3">
    <name type="scientific">Coregonus suidteri</name>
    <dbReference type="NCBI Taxonomy" id="861788"/>
    <lineage>
        <taxon>Eukaryota</taxon>
        <taxon>Metazoa</taxon>
        <taxon>Chordata</taxon>
        <taxon>Craniata</taxon>
        <taxon>Vertebrata</taxon>
        <taxon>Euteleostomi</taxon>
        <taxon>Actinopterygii</taxon>
        <taxon>Neopterygii</taxon>
        <taxon>Teleostei</taxon>
        <taxon>Protacanthopterygii</taxon>
        <taxon>Salmoniformes</taxon>
        <taxon>Salmonidae</taxon>
        <taxon>Coregoninae</taxon>
        <taxon>Coregonus</taxon>
    </lineage>
</organism>
<keyword evidence="3" id="KW-1185">Reference proteome</keyword>
<feature type="compositionally biased region" description="Basic and acidic residues" evidence="1">
    <location>
        <begin position="1"/>
        <end position="30"/>
    </location>
</feature>
<evidence type="ECO:0000313" key="3">
    <source>
        <dbReference type="Proteomes" id="UP001356427"/>
    </source>
</evidence>